<keyword evidence="3" id="KW-0804">Transcription</keyword>
<organism evidence="6 7">
    <name type="scientific">Microvirga tunisiensis</name>
    <dbReference type="NCBI Taxonomy" id="2108360"/>
    <lineage>
        <taxon>Bacteria</taxon>
        <taxon>Pseudomonadati</taxon>
        <taxon>Pseudomonadota</taxon>
        <taxon>Alphaproteobacteria</taxon>
        <taxon>Hyphomicrobiales</taxon>
        <taxon>Methylobacteriaceae</taxon>
        <taxon>Microvirga</taxon>
    </lineage>
</organism>
<dbReference type="PRINTS" id="PR00038">
    <property type="entry name" value="HTHLUXR"/>
</dbReference>
<dbReference type="SUPFAM" id="SSF52172">
    <property type="entry name" value="CheY-like"/>
    <property type="match status" value="1"/>
</dbReference>
<dbReference type="CDD" id="cd06170">
    <property type="entry name" value="LuxR_C_like"/>
    <property type="match status" value="1"/>
</dbReference>
<dbReference type="SMART" id="SM00421">
    <property type="entry name" value="HTH_LUXR"/>
    <property type="match status" value="1"/>
</dbReference>
<reference evidence="6 7" key="1">
    <citation type="journal article" date="2019" name="Syst. Appl. Microbiol.">
        <title>Microvirga tunisiensis sp. nov., a root nodule symbiotic bacterium isolated from Lupinus micranthus and L. luteus grown in Northern Tunisia.</title>
        <authorList>
            <person name="Msaddak A."/>
            <person name="Rejili M."/>
            <person name="Duran D."/>
            <person name="Mars M."/>
            <person name="Palacios J.M."/>
            <person name="Ruiz-Argueso T."/>
            <person name="Rey L."/>
            <person name="Imperial J."/>
        </authorList>
    </citation>
    <scope>NUCLEOTIDE SEQUENCE [LARGE SCALE GENOMIC DNA]</scope>
    <source>
        <strain evidence="6 7">Lmie10</strain>
    </source>
</reference>
<dbReference type="RefSeq" id="WP_152716664.1">
    <property type="nucleotide sequence ID" value="NZ_VOSK01000268.1"/>
</dbReference>
<dbReference type="InterPro" id="IPR000792">
    <property type="entry name" value="Tscrpt_reg_LuxR_C"/>
</dbReference>
<feature type="compositionally biased region" description="Polar residues" evidence="4">
    <location>
        <begin position="162"/>
        <end position="174"/>
    </location>
</feature>
<dbReference type="InterPro" id="IPR011006">
    <property type="entry name" value="CheY-like_superfamily"/>
</dbReference>
<evidence type="ECO:0000256" key="2">
    <source>
        <dbReference type="ARBA" id="ARBA00023125"/>
    </source>
</evidence>
<accession>A0A5N7MUL0</accession>
<feature type="domain" description="HTH luxR-type" evidence="5">
    <location>
        <begin position="179"/>
        <end position="245"/>
    </location>
</feature>
<evidence type="ECO:0000313" key="7">
    <source>
        <dbReference type="Proteomes" id="UP000403266"/>
    </source>
</evidence>
<dbReference type="Proteomes" id="UP000403266">
    <property type="component" value="Unassembled WGS sequence"/>
</dbReference>
<keyword evidence="7" id="KW-1185">Reference proteome</keyword>
<keyword evidence="2" id="KW-0238">DNA-binding</keyword>
<evidence type="ECO:0000259" key="5">
    <source>
        <dbReference type="PROSITE" id="PS50043"/>
    </source>
</evidence>
<feature type="non-terminal residue" evidence="6">
    <location>
        <position position="276"/>
    </location>
</feature>
<dbReference type="SUPFAM" id="SSF46894">
    <property type="entry name" value="C-terminal effector domain of the bipartite response regulators"/>
    <property type="match status" value="1"/>
</dbReference>
<dbReference type="OrthoDB" id="7826527at2"/>
<evidence type="ECO:0000313" key="6">
    <source>
        <dbReference type="EMBL" id="MPR29784.1"/>
    </source>
</evidence>
<keyword evidence="1" id="KW-0805">Transcription regulation</keyword>
<proteinExistence type="predicted"/>
<dbReference type="Pfam" id="PF00196">
    <property type="entry name" value="GerE"/>
    <property type="match status" value="1"/>
</dbReference>
<dbReference type="AlphaFoldDB" id="A0A5N7MUL0"/>
<evidence type="ECO:0000256" key="3">
    <source>
        <dbReference type="ARBA" id="ARBA00023163"/>
    </source>
</evidence>
<feature type="region of interest" description="Disordered" evidence="4">
    <location>
        <begin position="162"/>
        <end position="182"/>
    </location>
</feature>
<dbReference type="Gene3D" id="3.40.50.2300">
    <property type="match status" value="1"/>
</dbReference>
<gene>
    <name evidence="6" type="ORF">FS320_33100</name>
</gene>
<sequence length="276" mass="29904">MTAQTLTLVHNISPDTVTPSRSLGPAIPTALICDSFLLRSGLENILRETPFAIAEAASVTGPKRLYHCAVNTALMIIDATQNTGRVLEVVRQVRERSPETRIVALADQFDLSFVRTAHEAGVTGFCLTASGPEVLIKSLELVTLGESILPFEVLRPFMDGASQNQSQPLQNNTAEPKLSELKASKLSPREAEILGCLREGAPNKIIARKLDVTEATVKVHVKAILRKIGAANRTCSATRECVSKATARFTRCRLRLKSTYRVTGRHGGAHEPARSG</sequence>
<protein>
    <submittedName>
        <fullName evidence="6">Response regulator transcription factor</fullName>
    </submittedName>
</protein>
<dbReference type="GO" id="GO:0006355">
    <property type="term" value="P:regulation of DNA-templated transcription"/>
    <property type="evidence" value="ECO:0007669"/>
    <property type="project" value="InterPro"/>
</dbReference>
<comment type="caution">
    <text evidence="6">The sequence shown here is derived from an EMBL/GenBank/DDBJ whole genome shotgun (WGS) entry which is preliminary data.</text>
</comment>
<evidence type="ECO:0000256" key="4">
    <source>
        <dbReference type="SAM" id="MobiDB-lite"/>
    </source>
</evidence>
<name>A0A5N7MUL0_9HYPH</name>
<dbReference type="PROSITE" id="PS00622">
    <property type="entry name" value="HTH_LUXR_1"/>
    <property type="match status" value="1"/>
</dbReference>
<dbReference type="InterPro" id="IPR016032">
    <property type="entry name" value="Sig_transdc_resp-reg_C-effctor"/>
</dbReference>
<dbReference type="PROSITE" id="PS50043">
    <property type="entry name" value="HTH_LUXR_2"/>
    <property type="match status" value="1"/>
</dbReference>
<dbReference type="GO" id="GO:0003677">
    <property type="term" value="F:DNA binding"/>
    <property type="evidence" value="ECO:0007669"/>
    <property type="project" value="UniProtKB-KW"/>
</dbReference>
<dbReference type="PANTHER" id="PTHR44688:SF16">
    <property type="entry name" value="DNA-BINDING TRANSCRIPTIONAL ACTIVATOR DEVR_DOSR"/>
    <property type="match status" value="1"/>
</dbReference>
<dbReference type="PANTHER" id="PTHR44688">
    <property type="entry name" value="DNA-BINDING TRANSCRIPTIONAL ACTIVATOR DEVR_DOSR"/>
    <property type="match status" value="1"/>
</dbReference>
<evidence type="ECO:0000256" key="1">
    <source>
        <dbReference type="ARBA" id="ARBA00023015"/>
    </source>
</evidence>
<dbReference type="EMBL" id="VOSK01000268">
    <property type="protein sequence ID" value="MPR29784.1"/>
    <property type="molecule type" value="Genomic_DNA"/>
</dbReference>